<evidence type="ECO:0000313" key="3">
    <source>
        <dbReference type="EMBL" id="GFN46761.1"/>
    </source>
</evidence>
<dbReference type="Pfam" id="PF01337">
    <property type="entry name" value="Barstar"/>
    <property type="match status" value="1"/>
</dbReference>
<dbReference type="InterPro" id="IPR035905">
    <property type="entry name" value="Barstar-like_sf"/>
</dbReference>
<dbReference type="EMBL" id="BLXO01000005">
    <property type="protein sequence ID" value="GFN46761.1"/>
    <property type="molecule type" value="Genomic_DNA"/>
</dbReference>
<evidence type="ECO:0000313" key="4">
    <source>
        <dbReference type="Proteomes" id="UP000504714"/>
    </source>
</evidence>
<dbReference type="AlphaFoldDB" id="A0A6L2ZR96"/>
<evidence type="ECO:0000259" key="2">
    <source>
        <dbReference type="Pfam" id="PF01337"/>
    </source>
</evidence>
<dbReference type="Gene3D" id="3.30.370.10">
    <property type="entry name" value="Barstar-like"/>
    <property type="match status" value="1"/>
</dbReference>
<sequence>MKIIKVVFDFNHIPDVATFYAEFIRQFALDDDFGANLDALWDILTSGGISLPVKIEFIHFKRGRARHFIDLARVFSEAEQELSGRLHFNITT</sequence>
<protein>
    <submittedName>
        <fullName evidence="3">Putative ribonuclease inhibitor</fullName>
    </submittedName>
</protein>
<dbReference type="InterPro" id="IPR000468">
    <property type="entry name" value="Barstar"/>
</dbReference>
<evidence type="ECO:0000256" key="1">
    <source>
        <dbReference type="ARBA" id="ARBA00006845"/>
    </source>
</evidence>
<dbReference type="SUPFAM" id="SSF52038">
    <property type="entry name" value="Barstar-related"/>
    <property type="match status" value="1"/>
</dbReference>
<name>A0A6L2ZR96_9ENTR</name>
<proteinExistence type="inferred from homology"/>
<reference evidence="3 4" key="1">
    <citation type="submission" date="2020-06" db="EMBL/GenBank/DDBJ databases">
        <title>The genome sequence of Candidatus Regiella insecticola strain Tut.</title>
        <authorList>
            <person name="Nikoh N."/>
            <person name="Tsuchida T."/>
            <person name="Koga R."/>
            <person name="Oshima K."/>
            <person name="Hattori M."/>
            <person name="Fukatsu T."/>
        </authorList>
    </citation>
    <scope>NUCLEOTIDE SEQUENCE [LARGE SCALE GENOMIC DNA]</scope>
    <source>
        <strain evidence="3 4">Tut</strain>
    </source>
</reference>
<comment type="caution">
    <text evidence="3">The sequence shown here is derived from an EMBL/GenBank/DDBJ whole genome shotgun (WGS) entry which is preliminary data.</text>
</comment>
<accession>A0A6L2ZR96</accession>
<comment type="similarity">
    <text evidence="1">Belongs to the barstar family.</text>
</comment>
<dbReference type="Proteomes" id="UP000504714">
    <property type="component" value="Unassembled WGS sequence"/>
</dbReference>
<organism evidence="3 4">
    <name type="scientific">Candidatus Regiella insecticola</name>
    <dbReference type="NCBI Taxonomy" id="138073"/>
    <lineage>
        <taxon>Bacteria</taxon>
        <taxon>Pseudomonadati</taxon>
        <taxon>Pseudomonadota</taxon>
        <taxon>Gammaproteobacteria</taxon>
        <taxon>Enterobacterales</taxon>
        <taxon>Enterobacteriaceae</taxon>
        <taxon>aphid secondary symbionts</taxon>
        <taxon>Candidatus Regiella</taxon>
    </lineage>
</organism>
<gene>
    <name evidence="3" type="primary">yhcO</name>
    <name evidence="3" type="ORF">RINTU1_25070</name>
</gene>
<feature type="domain" description="Barstar (barnase inhibitor)" evidence="2">
    <location>
        <begin position="6"/>
        <end position="83"/>
    </location>
</feature>